<evidence type="ECO:0000313" key="2">
    <source>
        <dbReference type="Proteomes" id="UP000193711"/>
    </source>
</evidence>
<dbReference type="OrthoDB" id="9939272at2"/>
<evidence type="ECO:0000313" key="1">
    <source>
        <dbReference type="EMBL" id="SMH49988.1"/>
    </source>
</evidence>
<organism evidence="1 2">
    <name type="scientific">Rathayibacter oskolensis</name>
    <dbReference type="NCBI Taxonomy" id="1891671"/>
    <lineage>
        <taxon>Bacteria</taxon>
        <taxon>Bacillati</taxon>
        <taxon>Actinomycetota</taxon>
        <taxon>Actinomycetes</taxon>
        <taxon>Micrococcales</taxon>
        <taxon>Microbacteriaceae</taxon>
        <taxon>Rathayibacter</taxon>
    </lineage>
</organism>
<gene>
    <name evidence="1" type="ORF">SAMN06295885_3467</name>
</gene>
<dbReference type="EMBL" id="FXBM01000003">
    <property type="protein sequence ID" value="SMH49988.1"/>
    <property type="molecule type" value="Genomic_DNA"/>
</dbReference>
<dbReference type="AlphaFoldDB" id="A0A1X7PFK6"/>
<dbReference type="Proteomes" id="UP000193711">
    <property type="component" value="Unassembled WGS sequence"/>
</dbReference>
<dbReference type="InterPro" id="IPR016181">
    <property type="entry name" value="Acyl_CoA_acyltransferase"/>
</dbReference>
<dbReference type="RefSeq" id="WP_085477833.1">
    <property type="nucleotide sequence ID" value="NZ_FXBM01000003.1"/>
</dbReference>
<accession>A0A1X7PFK6</accession>
<dbReference type="Gene3D" id="3.40.630.30">
    <property type="match status" value="1"/>
</dbReference>
<sequence length="232" mass="24573">MSARHHAHPSTLADAAFESDVFEPCPASRFAVLVTARGGEALPQREEVHARSSAVRELVFVAGGLLRGPERDADDDRACAIAVVENLGDGLAQVAGGVRLIFRTFLDESGTTELPLPIETDGHFGDLFDAPLPPDSVEVSRLCVVTESGAQRIRMISALVAFTAGVATAAAGGDAYAMLGDELVRPMRRFLALEELGAPRTLEYPTPKVPVLIRRTVLAEVGAASTEPVLYG</sequence>
<dbReference type="SUPFAM" id="SSF55729">
    <property type="entry name" value="Acyl-CoA N-acyltransferases (Nat)"/>
    <property type="match status" value="1"/>
</dbReference>
<name>A0A1X7PFK6_9MICO</name>
<reference evidence="2" key="1">
    <citation type="submission" date="2017-04" db="EMBL/GenBank/DDBJ databases">
        <authorList>
            <person name="Varghese N."/>
            <person name="Submissions S."/>
        </authorList>
    </citation>
    <scope>NUCLEOTIDE SEQUENCE [LARGE SCALE GENOMIC DNA]</scope>
    <source>
        <strain evidence="2">VKM Ac-2121</strain>
    </source>
</reference>
<protein>
    <submittedName>
        <fullName evidence="1">Uncharacterized protein</fullName>
    </submittedName>
</protein>
<proteinExistence type="predicted"/>
<keyword evidence="2" id="KW-1185">Reference proteome</keyword>